<keyword evidence="1" id="KW-1133">Transmembrane helix</keyword>
<organism evidence="2 3">
    <name type="scientific">Liparis tanakae</name>
    <name type="common">Tanaka's snailfish</name>
    <dbReference type="NCBI Taxonomy" id="230148"/>
    <lineage>
        <taxon>Eukaryota</taxon>
        <taxon>Metazoa</taxon>
        <taxon>Chordata</taxon>
        <taxon>Craniata</taxon>
        <taxon>Vertebrata</taxon>
        <taxon>Euteleostomi</taxon>
        <taxon>Actinopterygii</taxon>
        <taxon>Neopterygii</taxon>
        <taxon>Teleostei</taxon>
        <taxon>Neoteleostei</taxon>
        <taxon>Acanthomorphata</taxon>
        <taxon>Eupercaria</taxon>
        <taxon>Perciformes</taxon>
        <taxon>Cottioidei</taxon>
        <taxon>Cottales</taxon>
        <taxon>Liparidae</taxon>
        <taxon>Liparis</taxon>
    </lineage>
</organism>
<keyword evidence="1" id="KW-0812">Transmembrane</keyword>
<dbReference type="AlphaFoldDB" id="A0A4Z2IWP5"/>
<comment type="caution">
    <text evidence="2">The sequence shown here is derived from an EMBL/GenBank/DDBJ whole genome shotgun (WGS) entry which is preliminary data.</text>
</comment>
<evidence type="ECO:0000313" key="2">
    <source>
        <dbReference type="EMBL" id="TNN82187.1"/>
    </source>
</evidence>
<proteinExistence type="predicted"/>
<dbReference type="EMBL" id="SRLO01000041">
    <property type="protein sequence ID" value="TNN82187.1"/>
    <property type="molecule type" value="Genomic_DNA"/>
</dbReference>
<reference evidence="2 3" key="1">
    <citation type="submission" date="2019-03" db="EMBL/GenBank/DDBJ databases">
        <title>First draft genome of Liparis tanakae, snailfish: a comprehensive survey of snailfish specific genes.</title>
        <authorList>
            <person name="Kim W."/>
            <person name="Song I."/>
            <person name="Jeong J.-H."/>
            <person name="Kim D."/>
            <person name="Kim S."/>
            <person name="Ryu S."/>
            <person name="Song J.Y."/>
            <person name="Lee S.K."/>
        </authorList>
    </citation>
    <scope>NUCLEOTIDE SEQUENCE [LARGE SCALE GENOMIC DNA]</scope>
    <source>
        <tissue evidence="2">Muscle</tissue>
    </source>
</reference>
<evidence type="ECO:0000313" key="3">
    <source>
        <dbReference type="Proteomes" id="UP000314294"/>
    </source>
</evidence>
<keyword evidence="1" id="KW-0472">Membrane</keyword>
<dbReference type="Proteomes" id="UP000314294">
    <property type="component" value="Unassembled WGS sequence"/>
</dbReference>
<evidence type="ECO:0000256" key="1">
    <source>
        <dbReference type="SAM" id="Phobius"/>
    </source>
</evidence>
<name>A0A4Z2IWP5_9TELE</name>
<gene>
    <name evidence="2" type="ORF">EYF80_007555</name>
</gene>
<keyword evidence="3" id="KW-1185">Reference proteome</keyword>
<sequence length="72" mass="8232">MAGKKNRWGSSRGTVNCIFLGLPVSMVALSVKEEDRMKRKRRRRENPYEERRSLKLVVCDKLCCVMDTAGNG</sequence>
<accession>A0A4Z2IWP5</accession>
<feature type="transmembrane region" description="Helical" evidence="1">
    <location>
        <begin position="13"/>
        <end position="31"/>
    </location>
</feature>
<protein>
    <submittedName>
        <fullName evidence="2">Uncharacterized protein</fullName>
    </submittedName>
</protein>